<sequence length="185" mass="20445">MTNHVPPTSEPVHTTGPLAFLHPTIRYHPLVPRSQQPQEQEQASQRGQQPQDYADVTAAPSTTAAAAEPDSQIQPQTQTQGQHQHQHAIYHVWRSRDNRKGRHRAVVFLPPPSSKSPGASKEGTGTGSGITDGKTTGVEVKHEDGGVDVSVKKAQQMGYERKWQLWVRQTGEGLMTMVTMFPVWD</sequence>
<comment type="caution">
    <text evidence="2">The sequence shown here is derived from an EMBL/GenBank/DDBJ whole genome shotgun (WGS) entry which is preliminary data.</text>
</comment>
<protein>
    <submittedName>
        <fullName evidence="2">Uncharacterized protein</fullName>
    </submittedName>
</protein>
<feature type="region of interest" description="Disordered" evidence="1">
    <location>
        <begin position="33"/>
        <end position="87"/>
    </location>
</feature>
<feature type="region of interest" description="Disordered" evidence="1">
    <location>
        <begin position="108"/>
        <end position="140"/>
    </location>
</feature>
<reference evidence="2" key="1">
    <citation type="journal article" date="2023" name="Mol. Phylogenet. Evol.">
        <title>Genome-scale phylogeny and comparative genomics of the fungal order Sordariales.</title>
        <authorList>
            <person name="Hensen N."/>
            <person name="Bonometti L."/>
            <person name="Westerberg I."/>
            <person name="Brannstrom I.O."/>
            <person name="Guillou S."/>
            <person name="Cros-Aarteil S."/>
            <person name="Calhoun S."/>
            <person name="Haridas S."/>
            <person name="Kuo A."/>
            <person name="Mondo S."/>
            <person name="Pangilinan J."/>
            <person name="Riley R."/>
            <person name="LaButti K."/>
            <person name="Andreopoulos B."/>
            <person name="Lipzen A."/>
            <person name="Chen C."/>
            <person name="Yan M."/>
            <person name="Daum C."/>
            <person name="Ng V."/>
            <person name="Clum A."/>
            <person name="Steindorff A."/>
            <person name="Ohm R.A."/>
            <person name="Martin F."/>
            <person name="Silar P."/>
            <person name="Natvig D.O."/>
            <person name="Lalanne C."/>
            <person name="Gautier V."/>
            <person name="Ament-Velasquez S.L."/>
            <person name="Kruys A."/>
            <person name="Hutchinson M.I."/>
            <person name="Powell A.J."/>
            <person name="Barry K."/>
            <person name="Miller A.N."/>
            <person name="Grigoriev I.V."/>
            <person name="Debuchy R."/>
            <person name="Gladieux P."/>
            <person name="Hiltunen Thoren M."/>
            <person name="Johannesson H."/>
        </authorList>
    </citation>
    <scope>NUCLEOTIDE SEQUENCE</scope>
    <source>
        <strain evidence="2">CBS 141.50</strain>
    </source>
</reference>
<dbReference type="Proteomes" id="UP001302676">
    <property type="component" value="Unassembled WGS sequence"/>
</dbReference>
<feature type="compositionally biased region" description="Low complexity" evidence="1">
    <location>
        <begin position="33"/>
        <end position="83"/>
    </location>
</feature>
<accession>A0AAN6ZNB4</accession>
<evidence type="ECO:0000256" key="1">
    <source>
        <dbReference type="SAM" id="MobiDB-lite"/>
    </source>
</evidence>
<keyword evidence="3" id="KW-1185">Reference proteome</keyword>
<dbReference type="EMBL" id="MU853579">
    <property type="protein sequence ID" value="KAK4144248.1"/>
    <property type="molecule type" value="Genomic_DNA"/>
</dbReference>
<reference evidence="2" key="2">
    <citation type="submission" date="2023-05" db="EMBL/GenBank/DDBJ databases">
        <authorList>
            <consortium name="Lawrence Berkeley National Laboratory"/>
            <person name="Steindorff A."/>
            <person name="Hensen N."/>
            <person name="Bonometti L."/>
            <person name="Westerberg I."/>
            <person name="Brannstrom I.O."/>
            <person name="Guillou S."/>
            <person name="Cros-Aarteil S."/>
            <person name="Calhoun S."/>
            <person name="Haridas S."/>
            <person name="Kuo A."/>
            <person name="Mondo S."/>
            <person name="Pangilinan J."/>
            <person name="Riley R."/>
            <person name="Labutti K."/>
            <person name="Andreopoulos B."/>
            <person name="Lipzen A."/>
            <person name="Chen C."/>
            <person name="Yanf M."/>
            <person name="Daum C."/>
            <person name="Ng V."/>
            <person name="Clum A."/>
            <person name="Ohm R."/>
            <person name="Martin F."/>
            <person name="Silar P."/>
            <person name="Natvig D."/>
            <person name="Lalanne C."/>
            <person name="Gautier V."/>
            <person name="Ament-Velasquez S.L."/>
            <person name="Kruys A."/>
            <person name="Hutchinson M.I."/>
            <person name="Powell A.J."/>
            <person name="Barry K."/>
            <person name="Miller A.N."/>
            <person name="Grigoriev I.V."/>
            <person name="Debuchy R."/>
            <person name="Gladieux P."/>
            <person name="Thoren M.H."/>
            <person name="Johannesson H."/>
        </authorList>
    </citation>
    <scope>NUCLEOTIDE SEQUENCE</scope>
    <source>
        <strain evidence="2">CBS 141.50</strain>
    </source>
</reference>
<dbReference type="GeneID" id="87817155"/>
<proteinExistence type="predicted"/>
<evidence type="ECO:0000313" key="2">
    <source>
        <dbReference type="EMBL" id="KAK4144248.1"/>
    </source>
</evidence>
<feature type="non-terminal residue" evidence="2">
    <location>
        <position position="185"/>
    </location>
</feature>
<evidence type="ECO:0000313" key="3">
    <source>
        <dbReference type="Proteomes" id="UP001302676"/>
    </source>
</evidence>
<dbReference type="AlphaFoldDB" id="A0AAN6ZNB4"/>
<name>A0AAN6ZNB4_9PEZI</name>
<dbReference type="RefSeq" id="XP_062637619.1">
    <property type="nucleotide sequence ID" value="XM_062780542.1"/>
</dbReference>
<organism evidence="2 3">
    <name type="scientific">Dichotomopilus funicola</name>
    <dbReference type="NCBI Taxonomy" id="1934379"/>
    <lineage>
        <taxon>Eukaryota</taxon>
        <taxon>Fungi</taxon>
        <taxon>Dikarya</taxon>
        <taxon>Ascomycota</taxon>
        <taxon>Pezizomycotina</taxon>
        <taxon>Sordariomycetes</taxon>
        <taxon>Sordariomycetidae</taxon>
        <taxon>Sordariales</taxon>
        <taxon>Chaetomiaceae</taxon>
        <taxon>Dichotomopilus</taxon>
    </lineage>
</organism>
<gene>
    <name evidence="2" type="ORF">C8A04DRAFT_28151</name>
</gene>